<organism evidence="1 2">
    <name type="scientific">Crocuta crocuta</name>
    <name type="common">Spotted hyena</name>
    <dbReference type="NCBI Taxonomy" id="9678"/>
    <lineage>
        <taxon>Eukaryota</taxon>
        <taxon>Metazoa</taxon>
        <taxon>Chordata</taxon>
        <taxon>Craniata</taxon>
        <taxon>Vertebrata</taxon>
        <taxon>Euteleostomi</taxon>
        <taxon>Mammalia</taxon>
        <taxon>Eutheria</taxon>
        <taxon>Laurasiatheria</taxon>
        <taxon>Carnivora</taxon>
        <taxon>Feliformia</taxon>
        <taxon>Hyaenidae</taxon>
        <taxon>Crocuta</taxon>
    </lineage>
</organism>
<dbReference type="Proteomes" id="UP000475037">
    <property type="component" value="Unassembled WGS sequence"/>
</dbReference>
<name>A0A6G1AZC7_CROCR</name>
<feature type="non-terminal residue" evidence="1">
    <location>
        <position position="1"/>
    </location>
</feature>
<feature type="non-terminal residue" evidence="1">
    <location>
        <position position="104"/>
    </location>
</feature>
<evidence type="ECO:0000313" key="2">
    <source>
        <dbReference type="Proteomes" id="UP000475037"/>
    </source>
</evidence>
<keyword evidence="2" id="KW-1185">Reference proteome</keyword>
<sequence length="104" mass="12216">MEEIKEDLYKWRDITYSLIGRLKIVKMAILSRLIYRFITIIIKIPTSFSAETDELVLKFTGKYKRPKVDKTTLIKKSKVEGISELITKLVTNTMRAWNSDRCID</sequence>
<gene>
    <name evidence="1" type="ORF">FOF47_R05917</name>
</gene>
<accession>A0A6G1AZC7</accession>
<proteinExistence type="predicted"/>
<reference evidence="1 2" key="1">
    <citation type="submission" date="2019-11" db="EMBL/GenBank/DDBJ databases">
        <authorList>
            <person name="Yang C."/>
            <person name="Li F."/>
        </authorList>
    </citation>
    <scope>NUCLEOTIDE SEQUENCE [LARGE SCALE GENOMIC DNA]</scope>
    <source>
        <strain evidence="1">KB4526</strain>
        <tissue evidence="1">Muscle</tissue>
    </source>
</reference>
<evidence type="ECO:0000313" key="1">
    <source>
        <dbReference type="EMBL" id="KAF0881325.1"/>
    </source>
</evidence>
<protein>
    <submittedName>
        <fullName evidence="1">LORF2 protein</fullName>
    </submittedName>
</protein>
<comment type="caution">
    <text evidence="1">The sequence shown here is derived from an EMBL/GenBank/DDBJ whole genome shotgun (WGS) entry which is preliminary data.</text>
</comment>
<dbReference type="AlphaFoldDB" id="A0A6G1AZC7"/>
<dbReference type="EMBL" id="VOAJ01002740">
    <property type="protein sequence ID" value="KAF0881325.1"/>
    <property type="molecule type" value="Genomic_DNA"/>
</dbReference>